<dbReference type="InterPro" id="IPR023650">
    <property type="entry name" value="Beta-lactam_class-A_AS"/>
</dbReference>
<dbReference type="InterPro" id="IPR050491">
    <property type="entry name" value="AmpC-like"/>
</dbReference>
<dbReference type="GO" id="GO:0016787">
    <property type="term" value="F:hydrolase activity"/>
    <property type="evidence" value="ECO:0007669"/>
    <property type="project" value="UniProtKB-KW"/>
</dbReference>
<comment type="caution">
    <text evidence="3">The sequence shown here is derived from an EMBL/GenBank/DDBJ whole genome shotgun (WGS) entry which is preliminary data.</text>
</comment>
<dbReference type="Pfam" id="PF00144">
    <property type="entry name" value="Beta-lactamase"/>
    <property type="match status" value="1"/>
</dbReference>
<dbReference type="PROSITE" id="PS00146">
    <property type="entry name" value="BETA_LACTAMASE_A"/>
    <property type="match status" value="1"/>
</dbReference>
<dbReference type="EMBL" id="BAAABW010000013">
    <property type="protein sequence ID" value="GAA0346090.1"/>
    <property type="molecule type" value="Genomic_DNA"/>
</dbReference>
<reference evidence="4" key="1">
    <citation type="journal article" date="2019" name="Int. J. Syst. Evol. Microbiol.">
        <title>The Global Catalogue of Microorganisms (GCM) 10K type strain sequencing project: providing services to taxonomists for standard genome sequencing and annotation.</title>
        <authorList>
            <consortium name="The Broad Institute Genomics Platform"/>
            <consortium name="The Broad Institute Genome Sequencing Center for Infectious Disease"/>
            <person name="Wu L."/>
            <person name="Ma J."/>
        </authorList>
    </citation>
    <scope>NUCLEOTIDE SEQUENCE [LARGE SCALE GENOMIC DNA]</scope>
    <source>
        <strain evidence="4">JCM 4565</strain>
    </source>
</reference>
<dbReference type="InterPro" id="IPR001466">
    <property type="entry name" value="Beta-lactam-related"/>
</dbReference>
<accession>A0ABP3GI04</accession>
<sequence length="377" mass="40849">MGASHYPTDADEPMAPVAPQVREVIERAVREGVPGMVARTRDGDRVCWSAAGVADTRSGRARVPQERFRIGSVTKAFTAAVVLRLAAAGTLSLDDTVDRWLPGLLRGNGHDGSRITVRHLIRQTSGVFPYGMDPARMERFFNPGFLTGRFDRIASEELVRIAVAHPAQFPPGEGWAYSNTNYILAAMIAEQAGGLPFAELLAAQVTRRLGLAGTYLPGDETEIRGTHPRHYSRNAGDGDPAAPVHDVTEQNAGHDSVAWAAGGAVSTCDDLDRFLTAVLHGELMPPQQQHEMFTTTPVPPNVWIDGAHYGAGICSMPLPNGRTAWGVGGMIQGSFTFVMGDRDGRRTIVTQMNCDWAPAHWRSWLHLFAEVIAAHLS</sequence>
<proteinExistence type="predicted"/>
<dbReference type="PANTHER" id="PTHR46825:SF7">
    <property type="entry name" value="D-ALANYL-D-ALANINE CARBOXYPEPTIDASE"/>
    <property type="match status" value="1"/>
</dbReference>
<evidence type="ECO:0000313" key="4">
    <source>
        <dbReference type="Proteomes" id="UP001500063"/>
    </source>
</evidence>
<keyword evidence="3" id="KW-0378">Hydrolase</keyword>
<feature type="region of interest" description="Disordered" evidence="1">
    <location>
        <begin position="220"/>
        <end position="245"/>
    </location>
</feature>
<dbReference type="Gene3D" id="3.40.710.10">
    <property type="entry name" value="DD-peptidase/beta-lactamase superfamily"/>
    <property type="match status" value="1"/>
</dbReference>
<gene>
    <name evidence="3" type="ORF">GCM10010319_23090</name>
</gene>
<name>A0ABP3GI04_9ACTN</name>
<protein>
    <submittedName>
        <fullName evidence="3">Serine hydrolase domain-containing protein</fullName>
    </submittedName>
</protein>
<evidence type="ECO:0000256" key="1">
    <source>
        <dbReference type="SAM" id="MobiDB-lite"/>
    </source>
</evidence>
<evidence type="ECO:0000259" key="2">
    <source>
        <dbReference type="Pfam" id="PF00144"/>
    </source>
</evidence>
<evidence type="ECO:0000313" key="3">
    <source>
        <dbReference type="EMBL" id="GAA0346090.1"/>
    </source>
</evidence>
<organism evidence="3 4">
    <name type="scientific">Streptomyces blastmyceticus</name>
    <dbReference type="NCBI Taxonomy" id="68180"/>
    <lineage>
        <taxon>Bacteria</taxon>
        <taxon>Bacillati</taxon>
        <taxon>Actinomycetota</taxon>
        <taxon>Actinomycetes</taxon>
        <taxon>Kitasatosporales</taxon>
        <taxon>Streptomycetaceae</taxon>
        <taxon>Streptomyces</taxon>
    </lineage>
</organism>
<dbReference type="SUPFAM" id="SSF56601">
    <property type="entry name" value="beta-lactamase/transpeptidase-like"/>
    <property type="match status" value="1"/>
</dbReference>
<dbReference type="PANTHER" id="PTHR46825">
    <property type="entry name" value="D-ALANYL-D-ALANINE-CARBOXYPEPTIDASE/ENDOPEPTIDASE AMPH"/>
    <property type="match status" value="1"/>
</dbReference>
<dbReference type="RefSeq" id="WP_344117677.1">
    <property type="nucleotide sequence ID" value="NZ_BAAABW010000013.1"/>
</dbReference>
<keyword evidence="4" id="KW-1185">Reference proteome</keyword>
<dbReference type="Proteomes" id="UP001500063">
    <property type="component" value="Unassembled WGS sequence"/>
</dbReference>
<feature type="domain" description="Beta-lactamase-related" evidence="2">
    <location>
        <begin position="23"/>
        <end position="353"/>
    </location>
</feature>
<dbReference type="InterPro" id="IPR012338">
    <property type="entry name" value="Beta-lactam/transpept-like"/>
</dbReference>